<evidence type="ECO:0000313" key="1">
    <source>
        <dbReference type="EMBL" id="KAK7692400.1"/>
    </source>
</evidence>
<sequence length="276" mass="30713">MQTTIHPIFHPNARLDPRPTDLILASTDHVHFHVHRDRVVTSSTNCFNLLLFLPTDGALVLPEPSAIISIILCLIYNNRPFGFQPSAPTILASFDALRTYGLPLKKYLSPPSQLLAATQAQIVSQPTDFSLEIYARASQDDLFELAKAASPALLSLVLPLTDPAKVRKIHSDYLHRLYALHAERLNVLRQLLRAPPTAHPFTATCGTVGRDRLMLHWHMQSSAVIQLYEAPNTSSEKLSRILSETDASITCRDCKTALRDSIEQVVHGWANTKDSI</sequence>
<gene>
    <name evidence="1" type="ORF">QCA50_004025</name>
</gene>
<dbReference type="EMBL" id="JASBNA010000004">
    <property type="protein sequence ID" value="KAK7692400.1"/>
    <property type="molecule type" value="Genomic_DNA"/>
</dbReference>
<keyword evidence="2" id="KW-1185">Reference proteome</keyword>
<comment type="caution">
    <text evidence="1">The sequence shown here is derived from an EMBL/GenBank/DDBJ whole genome shotgun (WGS) entry which is preliminary data.</text>
</comment>
<name>A0AAW0GGF8_9APHY</name>
<dbReference type="Proteomes" id="UP001385951">
    <property type="component" value="Unassembled WGS sequence"/>
</dbReference>
<accession>A0AAW0GGF8</accession>
<proteinExistence type="predicted"/>
<dbReference type="AlphaFoldDB" id="A0AAW0GGF8"/>
<evidence type="ECO:0008006" key="3">
    <source>
        <dbReference type="Google" id="ProtNLM"/>
    </source>
</evidence>
<reference evidence="1 2" key="1">
    <citation type="submission" date="2022-09" db="EMBL/GenBank/DDBJ databases">
        <authorList>
            <person name="Palmer J.M."/>
        </authorList>
    </citation>
    <scope>NUCLEOTIDE SEQUENCE [LARGE SCALE GENOMIC DNA]</scope>
    <source>
        <strain evidence="1 2">DSM 7382</strain>
    </source>
</reference>
<evidence type="ECO:0000313" key="2">
    <source>
        <dbReference type="Proteomes" id="UP001385951"/>
    </source>
</evidence>
<protein>
    <recommendedName>
        <fullName evidence="3">BTB domain-containing protein</fullName>
    </recommendedName>
</protein>
<organism evidence="1 2">
    <name type="scientific">Cerrena zonata</name>
    <dbReference type="NCBI Taxonomy" id="2478898"/>
    <lineage>
        <taxon>Eukaryota</taxon>
        <taxon>Fungi</taxon>
        <taxon>Dikarya</taxon>
        <taxon>Basidiomycota</taxon>
        <taxon>Agaricomycotina</taxon>
        <taxon>Agaricomycetes</taxon>
        <taxon>Polyporales</taxon>
        <taxon>Cerrenaceae</taxon>
        <taxon>Cerrena</taxon>
    </lineage>
</organism>